<feature type="compositionally biased region" description="Basic and acidic residues" evidence="1">
    <location>
        <begin position="87"/>
        <end position="96"/>
    </location>
</feature>
<keyword evidence="3" id="KW-1185">Reference proteome</keyword>
<protein>
    <submittedName>
        <fullName evidence="2">Uncharacterized protein</fullName>
    </submittedName>
</protein>
<feature type="region of interest" description="Disordered" evidence="1">
    <location>
        <begin position="17"/>
        <end position="39"/>
    </location>
</feature>
<evidence type="ECO:0000256" key="1">
    <source>
        <dbReference type="SAM" id="MobiDB-lite"/>
    </source>
</evidence>
<dbReference type="AlphaFoldDB" id="A0AAV7URB8"/>
<organism evidence="2 3">
    <name type="scientific">Pleurodeles waltl</name>
    <name type="common">Iberian ribbed newt</name>
    <dbReference type="NCBI Taxonomy" id="8319"/>
    <lineage>
        <taxon>Eukaryota</taxon>
        <taxon>Metazoa</taxon>
        <taxon>Chordata</taxon>
        <taxon>Craniata</taxon>
        <taxon>Vertebrata</taxon>
        <taxon>Euteleostomi</taxon>
        <taxon>Amphibia</taxon>
        <taxon>Batrachia</taxon>
        <taxon>Caudata</taxon>
        <taxon>Salamandroidea</taxon>
        <taxon>Salamandridae</taxon>
        <taxon>Pleurodelinae</taxon>
        <taxon>Pleurodeles</taxon>
    </lineage>
</organism>
<evidence type="ECO:0000313" key="3">
    <source>
        <dbReference type="Proteomes" id="UP001066276"/>
    </source>
</evidence>
<evidence type="ECO:0000313" key="2">
    <source>
        <dbReference type="EMBL" id="KAJ1191202.1"/>
    </source>
</evidence>
<gene>
    <name evidence="2" type="ORF">NDU88_000518</name>
</gene>
<feature type="region of interest" description="Disordered" evidence="1">
    <location>
        <begin position="61"/>
        <end position="113"/>
    </location>
</feature>
<sequence>MRGYISHFLGGVTVAGRYSNKQARQVPPTGTSLPLPTRKCNAPRPIPIYLRGIRNRVRSFAPSPGFITGTAPRNGRRTSGAEIAGESQRRMMETKKKALRPGQKTRQETLLMA</sequence>
<feature type="compositionally biased region" description="Polar residues" evidence="1">
    <location>
        <begin position="19"/>
        <end position="34"/>
    </location>
</feature>
<proteinExistence type="predicted"/>
<dbReference type="EMBL" id="JANPWB010000004">
    <property type="protein sequence ID" value="KAJ1191202.1"/>
    <property type="molecule type" value="Genomic_DNA"/>
</dbReference>
<reference evidence="2" key="1">
    <citation type="journal article" date="2022" name="bioRxiv">
        <title>Sequencing and chromosome-scale assembly of the giantPleurodeles waltlgenome.</title>
        <authorList>
            <person name="Brown T."/>
            <person name="Elewa A."/>
            <person name="Iarovenko S."/>
            <person name="Subramanian E."/>
            <person name="Araus A.J."/>
            <person name="Petzold A."/>
            <person name="Susuki M."/>
            <person name="Suzuki K.-i.T."/>
            <person name="Hayashi T."/>
            <person name="Toyoda A."/>
            <person name="Oliveira C."/>
            <person name="Osipova E."/>
            <person name="Leigh N.D."/>
            <person name="Simon A."/>
            <person name="Yun M.H."/>
        </authorList>
    </citation>
    <scope>NUCLEOTIDE SEQUENCE</scope>
    <source>
        <strain evidence="2">20211129_DDA</strain>
        <tissue evidence="2">Liver</tissue>
    </source>
</reference>
<accession>A0AAV7URB8</accession>
<name>A0AAV7URB8_PLEWA</name>
<comment type="caution">
    <text evidence="2">The sequence shown here is derived from an EMBL/GenBank/DDBJ whole genome shotgun (WGS) entry which is preliminary data.</text>
</comment>
<dbReference type="Proteomes" id="UP001066276">
    <property type="component" value="Chromosome 2_2"/>
</dbReference>